<dbReference type="eggNOG" id="COG2423">
    <property type="taxonomic scope" value="Bacteria"/>
</dbReference>
<organism evidence="2 3">
    <name type="scientific">Thioclava atlantica</name>
    <dbReference type="NCBI Taxonomy" id="1317124"/>
    <lineage>
        <taxon>Bacteria</taxon>
        <taxon>Pseudomonadati</taxon>
        <taxon>Pseudomonadota</taxon>
        <taxon>Alphaproteobacteria</taxon>
        <taxon>Rhodobacterales</taxon>
        <taxon>Paracoccaceae</taxon>
        <taxon>Thioclava</taxon>
    </lineage>
</organism>
<dbReference type="GO" id="GO:0019752">
    <property type="term" value="P:carboxylic acid metabolic process"/>
    <property type="evidence" value="ECO:0007669"/>
    <property type="project" value="UniProtKB-ARBA"/>
</dbReference>
<evidence type="ECO:0000313" key="3">
    <source>
        <dbReference type="Proteomes" id="UP000028607"/>
    </source>
</evidence>
<keyword evidence="3" id="KW-1185">Reference proteome</keyword>
<name>A0A085TUT8_9RHOB</name>
<reference evidence="3" key="1">
    <citation type="submission" date="2013-04" db="EMBL/GenBank/DDBJ databases">
        <title>Thioclava sp. 13D2W-2 Genome Sequencing.</title>
        <authorList>
            <person name="Lai Q."/>
            <person name="Li G."/>
            <person name="Shao Z."/>
        </authorList>
    </citation>
    <scope>NUCLEOTIDE SEQUENCE [LARGE SCALE GENOMIC DNA]</scope>
    <source>
        <strain evidence="3">13D2W-2</strain>
    </source>
</reference>
<dbReference type="EMBL" id="AQRC01000010">
    <property type="protein sequence ID" value="KFE34485.1"/>
    <property type="molecule type" value="Genomic_DNA"/>
</dbReference>
<accession>A0A085TUT8</accession>
<sequence length="308" mass="32361">MTTPILTYDAMIDRLDWHGAVAALRAGHRLARAEIGDTFLGPAEGTLLSRSAYIDGLGYGVKSFTVFGANPKAGLPTVQGAMLVFEPEHGALQAIVESPLVTDIKTAADSGLGAQLLARPDSKRLLIVGGGTVARSLVSSYGALFPGLEEIAVWTRRPDQARALVEQIASPIPLVAVEDLAEAAGRADIVSCATMAREPVLRGDWIRPGTHVDLIGAFKTDMREADDALIAGGRLFVDSRETTLGHIGELTIPLAAGVISEADVLGDLYDLIGRAAEGRSADDEITIFKNGGGAHLDLMIANYIAARA</sequence>
<evidence type="ECO:0000256" key="1">
    <source>
        <dbReference type="ARBA" id="ARBA00008903"/>
    </source>
</evidence>
<dbReference type="PIRSF" id="PIRSF001439">
    <property type="entry name" value="CryM"/>
    <property type="match status" value="1"/>
</dbReference>
<dbReference type="STRING" id="1317124.DW2_13070"/>
<reference evidence="2 3" key="2">
    <citation type="journal article" date="2015" name="Antonie Van Leeuwenhoek">
        <title>Thioclava indica sp. nov., isolated from surface seawater of the Indian Ocean.</title>
        <authorList>
            <person name="Liu Y."/>
            <person name="Lai Q."/>
            <person name="Du J."/>
            <person name="Xu H."/>
            <person name="Jiang L."/>
            <person name="Shao Z."/>
        </authorList>
    </citation>
    <scope>NUCLEOTIDE SEQUENCE [LARGE SCALE GENOMIC DNA]</scope>
    <source>
        <strain evidence="2 3">13D2W-2</strain>
    </source>
</reference>
<comment type="caution">
    <text evidence="2">The sequence shown here is derived from an EMBL/GenBank/DDBJ whole genome shotgun (WGS) entry which is preliminary data.</text>
</comment>
<dbReference type="FunFam" id="3.40.50.720:FF:000311">
    <property type="entry name" value="Ornithine cyclodeaminase"/>
    <property type="match status" value="1"/>
</dbReference>
<dbReference type="InterPro" id="IPR023401">
    <property type="entry name" value="ODC_N"/>
</dbReference>
<dbReference type="Gene3D" id="3.30.1780.10">
    <property type="entry name" value="ornithine cyclodeaminase, domain 1"/>
    <property type="match status" value="1"/>
</dbReference>
<dbReference type="GO" id="GO:0005737">
    <property type="term" value="C:cytoplasm"/>
    <property type="evidence" value="ECO:0007669"/>
    <property type="project" value="TreeGrafter"/>
</dbReference>
<dbReference type="Pfam" id="PF02423">
    <property type="entry name" value="OCD_Mu_crystall"/>
    <property type="match status" value="1"/>
</dbReference>
<dbReference type="InterPro" id="IPR036291">
    <property type="entry name" value="NAD(P)-bd_dom_sf"/>
</dbReference>
<dbReference type="OrthoDB" id="9785971at2"/>
<dbReference type="SUPFAM" id="SSF51735">
    <property type="entry name" value="NAD(P)-binding Rossmann-fold domains"/>
    <property type="match status" value="1"/>
</dbReference>
<dbReference type="AlphaFoldDB" id="A0A085TUT8"/>
<dbReference type="Gene3D" id="3.40.50.720">
    <property type="entry name" value="NAD(P)-binding Rossmann-like Domain"/>
    <property type="match status" value="1"/>
</dbReference>
<dbReference type="InterPro" id="IPR003462">
    <property type="entry name" value="ODC_Mu_crystall"/>
</dbReference>
<dbReference type="PATRIC" id="fig|1317124.6.peg.2646"/>
<dbReference type="GO" id="GO:0016491">
    <property type="term" value="F:oxidoreductase activity"/>
    <property type="evidence" value="ECO:0007669"/>
    <property type="project" value="UniProtKB-ARBA"/>
</dbReference>
<gene>
    <name evidence="2" type="ORF">DW2_13070</name>
</gene>
<dbReference type="Proteomes" id="UP000028607">
    <property type="component" value="Unassembled WGS sequence"/>
</dbReference>
<comment type="similarity">
    <text evidence="1">Belongs to the ornithine cyclodeaminase/mu-crystallin family.</text>
</comment>
<dbReference type="PANTHER" id="PTHR13812">
    <property type="entry name" value="KETIMINE REDUCTASE MU-CRYSTALLIN"/>
    <property type="match status" value="1"/>
</dbReference>
<dbReference type="RefSeq" id="WP_038147278.1">
    <property type="nucleotide sequence ID" value="NZ_AQRC01000010.1"/>
</dbReference>
<proteinExistence type="inferred from homology"/>
<evidence type="ECO:0000313" key="2">
    <source>
        <dbReference type="EMBL" id="KFE34485.1"/>
    </source>
</evidence>
<protein>
    <submittedName>
        <fullName evidence="2">Ornithine cyclodeaminase</fullName>
    </submittedName>
</protein>
<dbReference type="PANTHER" id="PTHR13812:SF19">
    <property type="entry name" value="KETIMINE REDUCTASE MU-CRYSTALLIN"/>
    <property type="match status" value="1"/>
</dbReference>